<dbReference type="InterPro" id="IPR003594">
    <property type="entry name" value="HATPase_dom"/>
</dbReference>
<feature type="region of interest" description="Disordered" evidence="16">
    <location>
        <begin position="1"/>
        <end position="51"/>
    </location>
</feature>
<feature type="transmembrane region" description="Helical" evidence="17">
    <location>
        <begin position="170"/>
        <end position="188"/>
    </location>
</feature>
<dbReference type="RefSeq" id="WP_120952976.1">
    <property type="nucleotide sequence ID" value="NZ_RBIR01000003.1"/>
</dbReference>
<evidence type="ECO:0000256" key="11">
    <source>
        <dbReference type="ARBA" id="ARBA00023004"/>
    </source>
</evidence>
<keyword evidence="8" id="KW-0808">Transferase</keyword>
<feature type="region of interest" description="Disordered" evidence="16">
    <location>
        <begin position="474"/>
        <end position="494"/>
    </location>
</feature>
<evidence type="ECO:0000256" key="6">
    <source>
        <dbReference type="ARBA" id="ARBA00022485"/>
    </source>
</evidence>
<dbReference type="InterPro" id="IPR036890">
    <property type="entry name" value="HATPase_C_sf"/>
</dbReference>
<evidence type="ECO:0000256" key="8">
    <source>
        <dbReference type="ARBA" id="ARBA00022679"/>
    </source>
</evidence>
<keyword evidence="17" id="KW-0812">Transmembrane</keyword>
<sequence length="494" mass="51778">MEGDAGNTVHDGTRHVGTPQGGPRQVDAPQRAPRHESPRHAGLQQEDPRPEVAAPTGAAVILRVLRVSLHVGFAVLLLVAVVRLLSGGIHGTGWITLLLALLLAALYLLGTVLEKRHAARSAGFDPRPYSGWWLGGVSLLWLLLIWASADFAWLVFPLFFLQLHVLRRRLAMPAIALSTVLVIAALWFHNGGIAPWGPAGADPAGVALQLPMVLGPAFGAAFAVVTGLAYRALFLEAENQRLAAEELRRTRAELARTQHDAGTLAERARLAREIHDTLAQGLSSIVLMGRAAEKALDDGNPAVARDRLRIVRGTAAANLAEARNFVRALQSPALEDGSLVASLQRLCEETEAEAAARGAGLRCRLDVEGQPAELPAAHQAALLRAAQASLANVRVHAQAGTAVVTLSFVGSEVAMDIYDDGTGFDPAAVTARPDGSGYGLTSLRERVAALHGQLDIESAPGEGTVVAIRLPLAAPSAPPSASPSASAQAGGGRP</sequence>
<dbReference type="GO" id="GO:0005737">
    <property type="term" value="C:cytoplasm"/>
    <property type="evidence" value="ECO:0007669"/>
    <property type="project" value="UniProtKB-SubCell"/>
</dbReference>
<dbReference type="GO" id="GO:0051539">
    <property type="term" value="F:4 iron, 4 sulfur cluster binding"/>
    <property type="evidence" value="ECO:0007669"/>
    <property type="project" value="UniProtKB-KW"/>
</dbReference>
<evidence type="ECO:0000256" key="2">
    <source>
        <dbReference type="ARBA" id="ARBA00001966"/>
    </source>
</evidence>
<dbReference type="Proteomes" id="UP000276055">
    <property type="component" value="Unassembled WGS sequence"/>
</dbReference>
<dbReference type="GO" id="GO:0046983">
    <property type="term" value="F:protein dimerization activity"/>
    <property type="evidence" value="ECO:0007669"/>
    <property type="project" value="InterPro"/>
</dbReference>
<dbReference type="Pfam" id="PF02518">
    <property type="entry name" value="HATPase_c"/>
    <property type="match status" value="1"/>
</dbReference>
<evidence type="ECO:0000256" key="13">
    <source>
        <dbReference type="ARBA" id="ARBA00023014"/>
    </source>
</evidence>
<evidence type="ECO:0000313" key="19">
    <source>
        <dbReference type="EMBL" id="RKR20151.1"/>
    </source>
</evidence>
<evidence type="ECO:0000256" key="3">
    <source>
        <dbReference type="ARBA" id="ARBA00004496"/>
    </source>
</evidence>
<evidence type="ECO:0000256" key="16">
    <source>
        <dbReference type="SAM" id="MobiDB-lite"/>
    </source>
</evidence>
<evidence type="ECO:0000259" key="18">
    <source>
        <dbReference type="PROSITE" id="PS50109"/>
    </source>
</evidence>
<feature type="transmembrane region" description="Helical" evidence="17">
    <location>
        <begin position="133"/>
        <end position="161"/>
    </location>
</feature>
<evidence type="ECO:0000256" key="1">
    <source>
        <dbReference type="ARBA" id="ARBA00000085"/>
    </source>
</evidence>
<accession>A0A495EU22</accession>
<dbReference type="EC" id="2.7.13.3" evidence="4"/>
<evidence type="ECO:0000256" key="4">
    <source>
        <dbReference type="ARBA" id="ARBA00012438"/>
    </source>
</evidence>
<dbReference type="AlphaFoldDB" id="A0A495EU22"/>
<keyword evidence="12" id="KW-0902">Two-component regulatory system</keyword>
<evidence type="ECO:0000256" key="5">
    <source>
        <dbReference type="ARBA" id="ARBA00017322"/>
    </source>
</evidence>
<dbReference type="InterPro" id="IPR005467">
    <property type="entry name" value="His_kinase_dom"/>
</dbReference>
<evidence type="ECO:0000256" key="9">
    <source>
        <dbReference type="ARBA" id="ARBA00022723"/>
    </source>
</evidence>
<evidence type="ECO:0000256" key="7">
    <source>
        <dbReference type="ARBA" id="ARBA00022490"/>
    </source>
</evidence>
<evidence type="ECO:0000256" key="17">
    <source>
        <dbReference type="SAM" id="Phobius"/>
    </source>
</evidence>
<keyword evidence="7" id="KW-0963">Cytoplasm</keyword>
<dbReference type="InterPro" id="IPR050482">
    <property type="entry name" value="Sensor_HK_TwoCompSys"/>
</dbReference>
<keyword evidence="11" id="KW-0408">Iron</keyword>
<organism evidence="19 20">
    <name type="scientific">Arthrobacter oryzae</name>
    <dbReference type="NCBI Taxonomy" id="409290"/>
    <lineage>
        <taxon>Bacteria</taxon>
        <taxon>Bacillati</taxon>
        <taxon>Actinomycetota</taxon>
        <taxon>Actinomycetes</taxon>
        <taxon>Micrococcales</taxon>
        <taxon>Micrococcaceae</taxon>
        <taxon>Arthrobacter</taxon>
    </lineage>
</organism>
<comment type="function">
    <text evidence="14">Member of the two-component regulatory system NreB/NreC involved in the control of dissimilatory nitrate/nitrite reduction in response to oxygen. NreB functions as a direct oxygen sensor histidine kinase which is autophosphorylated, in the absence of oxygen, probably at the conserved histidine residue, and transfers its phosphate group probably to a conserved aspartate residue of NreC. NreB/NreC activates the expression of the nitrate (narGHJI) and nitrite (nir) reductase operons, as well as the putative nitrate transporter gene narT.</text>
</comment>
<dbReference type="PROSITE" id="PS50109">
    <property type="entry name" value="HIS_KIN"/>
    <property type="match status" value="1"/>
</dbReference>
<keyword evidence="17" id="KW-1133">Transmembrane helix</keyword>
<dbReference type="InterPro" id="IPR017205">
    <property type="entry name" value="Sig_transdc_His_kinase_ChrS"/>
</dbReference>
<dbReference type="InterPro" id="IPR004358">
    <property type="entry name" value="Sig_transdc_His_kin-like_C"/>
</dbReference>
<keyword evidence="10 19" id="KW-0418">Kinase</keyword>
<dbReference type="Pfam" id="PF07730">
    <property type="entry name" value="HisKA_3"/>
    <property type="match status" value="1"/>
</dbReference>
<comment type="cofactor">
    <cofactor evidence="2">
        <name>[4Fe-4S] cluster</name>
        <dbReference type="ChEBI" id="CHEBI:49883"/>
    </cofactor>
</comment>
<feature type="transmembrane region" description="Helical" evidence="17">
    <location>
        <begin position="208"/>
        <end position="233"/>
    </location>
</feature>
<keyword evidence="9" id="KW-0479">Metal-binding</keyword>
<name>A0A495EU22_9MICC</name>
<dbReference type="PANTHER" id="PTHR24421">
    <property type="entry name" value="NITRATE/NITRITE SENSOR PROTEIN NARX-RELATED"/>
    <property type="match status" value="1"/>
</dbReference>
<reference evidence="19 20" key="1">
    <citation type="submission" date="2018-10" db="EMBL/GenBank/DDBJ databases">
        <title>Genomic Encyclopedia of Type Strains, Phase IV (KMG-IV): sequencing the most valuable type-strain genomes for metagenomic binning, comparative biology and taxonomic classification.</title>
        <authorList>
            <person name="Goeker M."/>
        </authorList>
    </citation>
    <scope>NUCLEOTIDE SEQUENCE [LARGE SCALE GENOMIC DNA]</scope>
    <source>
        <strain evidence="19 20">DSM 25586</strain>
    </source>
</reference>
<proteinExistence type="predicted"/>
<protein>
    <recommendedName>
        <fullName evidence="5">Oxygen sensor histidine kinase NreB</fullName>
        <ecNumber evidence="4">2.7.13.3</ecNumber>
    </recommendedName>
    <alternativeName>
        <fullName evidence="15">Nitrogen regulation protein B</fullName>
    </alternativeName>
</protein>
<comment type="subcellular location">
    <subcellularLocation>
        <location evidence="3">Cytoplasm</location>
    </subcellularLocation>
</comment>
<dbReference type="GO" id="GO:0000155">
    <property type="term" value="F:phosphorelay sensor kinase activity"/>
    <property type="evidence" value="ECO:0007669"/>
    <property type="project" value="InterPro"/>
</dbReference>
<dbReference type="Gene3D" id="3.30.565.10">
    <property type="entry name" value="Histidine kinase-like ATPase, C-terminal domain"/>
    <property type="match status" value="1"/>
</dbReference>
<dbReference type="PANTHER" id="PTHR24421:SF62">
    <property type="entry name" value="SENSORY TRANSDUCTION HISTIDINE KINASE"/>
    <property type="match status" value="1"/>
</dbReference>
<feature type="domain" description="Histidine kinase" evidence="18">
    <location>
        <begin position="382"/>
        <end position="474"/>
    </location>
</feature>
<dbReference type="SUPFAM" id="SSF55874">
    <property type="entry name" value="ATPase domain of HSP90 chaperone/DNA topoisomerase II/histidine kinase"/>
    <property type="match status" value="1"/>
</dbReference>
<keyword evidence="6" id="KW-0004">4Fe-4S</keyword>
<comment type="caution">
    <text evidence="19">The sequence shown here is derived from an EMBL/GenBank/DDBJ whole genome shotgun (WGS) entry which is preliminary data.</text>
</comment>
<keyword evidence="17" id="KW-0472">Membrane</keyword>
<dbReference type="PRINTS" id="PR00344">
    <property type="entry name" value="BCTRLSENSOR"/>
</dbReference>
<dbReference type="SMART" id="SM00387">
    <property type="entry name" value="HATPase_c"/>
    <property type="match status" value="1"/>
</dbReference>
<evidence type="ECO:0000313" key="20">
    <source>
        <dbReference type="Proteomes" id="UP000276055"/>
    </source>
</evidence>
<dbReference type="InterPro" id="IPR011712">
    <property type="entry name" value="Sig_transdc_His_kin_sub3_dim/P"/>
</dbReference>
<dbReference type="OrthoDB" id="144293at2"/>
<evidence type="ECO:0000256" key="12">
    <source>
        <dbReference type="ARBA" id="ARBA00023012"/>
    </source>
</evidence>
<comment type="catalytic activity">
    <reaction evidence="1">
        <text>ATP + protein L-histidine = ADP + protein N-phospho-L-histidine.</text>
        <dbReference type="EC" id="2.7.13.3"/>
    </reaction>
</comment>
<dbReference type="GO" id="GO:0046872">
    <property type="term" value="F:metal ion binding"/>
    <property type="evidence" value="ECO:0007669"/>
    <property type="project" value="UniProtKB-KW"/>
</dbReference>
<evidence type="ECO:0000256" key="10">
    <source>
        <dbReference type="ARBA" id="ARBA00022777"/>
    </source>
</evidence>
<dbReference type="PIRSF" id="PIRSF037434">
    <property type="entry name" value="STHK_ChrS"/>
    <property type="match status" value="1"/>
</dbReference>
<evidence type="ECO:0000256" key="15">
    <source>
        <dbReference type="ARBA" id="ARBA00030800"/>
    </source>
</evidence>
<dbReference type="EMBL" id="RBIR01000003">
    <property type="protein sequence ID" value="RKR20151.1"/>
    <property type="molecule type" value="Genomic_DNA"/>
</dbReference>
<feature type="transmembrane region" description="Helical" evidence="17">
    <location>
        <begin position="60"/>
        <end position="82"/>
    </location>
</feature>
<evidence type="ECO:0000256" key="14">
    <source>
        <dbReference type="ARBA" id="ARBA00024827"/>
    </source>
</evidence>
<keyword evidence="13" id="KW-0411">Iron-sulfur</keyword>
<dbReference type="Gene3D" id="1.20.5.1930">
    <property type="match status" value="1"/>
</dbReference>
<dbReference type="GO" id="GO:0016020">
    <property type="term" value="C:membrane"/>
    <property type="evidence" value="ECO:0007669"/>
    <property type="project" value="InterPro"/>
</dbReference>
<gene>
    <name evidence="19" type="ORF">C8D78_1966</name>
</gene>
<feature type="transmembrane region" description="Helical" evidence="17">
    <location>
        <begin position="94"/>
        <end position="113"/>
    </location>
</feature>
<dbReference type="CDD" id="cd16917">
    <property type="entry name" value="HATPase_UhpB-NarQ-NarX-like"/>
    <property type="match status" value="1"/>
</dbReference>